<feature type="transmembrane region" description="Helical" evidence="1">
    <location>
        <begin position="62"/>
        <end position="78"/>
    </location>
</feature>
<keyword evidence="3" id="KW-1185">Reference proteome</keyword>
<sequence length="209" mass="23650">MEDKKLTPQESMALITKMIEDSKQRIATPDTRVSVMWATLSIVTAVIVGILCLITHDPRYNYIWLAIPIIGYPLNFSMGRKKAKRHEKTYVEYVNDGIWRIVGYITIALTAICLIYDAIGYPQIWIAMFYFAFIVVGFAAAMTGVILKEKSYVFGGIFSIVAGLITAVSPLCGTPLFVSWTIPLYIFCFFMMFIVPAVIIRHKLKKITK</sequence>
<feature type="transmembrane region" description="Helical" evidence="1">
    <location>
        <begin position="177"/>
        <end position="200"/>
    </location>
</feature>
<organism evidence="2 3">
    <name type="scientific">Duncaniella dubosii</name>
    <dbReference type="NCBI Taxonomy" id="2518971"/>
    <lineage>
        <taxon>Bacteria</taxon>
        <taxon>Pseudomonadati</taxon>
        <taxon>Bacteroidota</taxon>
        <taxon>Bacteroidia</taxon>
        <taxon>Bacteroidales</taxon>
        <taxon>Muribaculaceae</taxon>
        <taxon>Duncaniella</taxon>
    </lineage>
</organism>
<accession>A0A4V1D3K2</accession>
<feature type="transmembrane region" description="Helical" evidence="1">
    <location>
        <begin position="125"/>
        <end position="147"/>
    </location>
</feature>
<evidence type="ECO:0000256" key="1">
    <source>
        <dbReference type="SAM" id="Phobius"/>
    </source>
</evidence>
<protein>
    <submittedName>
        <fullName evidence="2">Uncharacterized protein</fullName>
    </submittedName>
</protein>
<feature type="transmembrane region" description="Helical" evidence="1">
    <location>
        <begin position="152"/>
        <end position="171"/>
    </location>
</feature>
<dbReference type="KEGG" id="ddb:E7747_14080"/>
<evidence type="ECO:0000313" key="3">
    <source>
        <dbReference type="Proteomes" id="UP000297149"/>
    </source>
</evidence>
<feature type="transmembrane region" description="Helical" evidence="1">
    <location>
        <begin position="98"/>
        <end position="119"/>
    </location>
</feature>
<dbReference type="Proteomes" id="UP000297149">
    <property type="component" value="Chromosome"/>
</dbReference>
<dbReference type="EMBL" id="CP039396">
    <property type="protein sequence ID" value="QCD43298.1"/>
    <property type="molecule type" value="Genomic_DNA"/>
</dbReference>
<dbReference type="RefSeq" id="WP_136416634.1">
    <property type="nucleotide sequence ID" value="NZ_CP039396.1"/>
</dbReference>
<keyword evidence="1" id="KW-1133">Transmembrane helix</keyword>
<reference evidence="3" key="1">
    <citation type="submission" date="2019-02" db="EMBL/GenBank/DDBJ databases">
        <title>Isolation and identification of novel species under the genus Muribaculum.</title>
        <authorList>
            <person name="Miyake S."/>
            <person name="Ding Y."/>
            <person name="Low A."/>
            <person name="Soh M."/>
            <person name="Seedorf H."/>
        </authorList>
    </citation>
    <scope>NUCLEOTIDE SEQUENCE [LARGE SCALE GENOMIC DNA]</scope>
    <source>
        <strain evidence="3">H5</strain>
    </source>
</reference>
<keyword evidence="1" id="KW-0812">Transmembrane</keyword>
<gene>
    <name evidence="2" type="ORF">E7747_14080</name>
</gene>
<evidence type="ECO:0000313" key="2">
    <source>
        <dbReference type="EMBL" id="QCD43298.1"/>
    </source>
</evidence>
<keyword evidence="1" id="KW-0472">Membrane</keyword>
<name>A0A4V1D3K2_9BACT</name>
<feature type="transmembrane region" description="Helical" evidence="1">
    <location>
        <begin position="33"/>
        <end position="56"/>
    </location>
</feature>
<proteinExistence type="predicted"/>
<dbReference type="AlphaFoldDB" id="A0A4V1D3K2"/>